<sequence length="81" mass="9743">MSLLYSEVKRRNIKIMKVIPKFNKEYALYKGEDLLFIGTIKEIAEKFNVQQSTIKYYFTNAYKRKLYKRKVKNARELVALD</sequence>
<dbReference type="EMBL" id="CP015723">
    <property type="protein sequence ID" value="APU87379.1"/>
    <property type="molecule type" value="Genomic_DNA"/>
</dbReference>
<evidence type="ECO:0000313" key="1">
    <source>
        <dbReference type="EMBL" id="APU87379.1"/>
    </source>
</evidence>
<name>A0A1L7JNU7_CLOBO</name>
<geneLocation type="plasmid" evidence="1">
    <name>pNPD8_2</name>
</geneLocation>
<reference evidence="1" key="1">
    <citation type="submission" date="2016-05" db="EMBL/GenBank/DDBJ databases">
        <authorList>
            <person name="Lavstsen T."/>
            <person name="Jespersen J.S."/>
        </authorList>
    </citation>
    <scope>NUCLEOTIDE SEQUENCE</scope>
    <source>
        <strain evidence="1">CDC69096</strain>
        <plasmid evidence="1">pNPD8_2</plasmid>
    </source>
</reference>
<proteinExistence type="predicted"/>
<dbReference type="AlphaFoldDB" id="A0A1L7JNU7"/>
<organism evidence="1">
    <name type="scientific">Clostridium botulinum</name>
    <dbReference type="NCBI Taxonomy" id="1491"/>
    <lineage>
        <taxon>Bacteria</taxon>
        <taxon>Bacillati</taxon>
        <taxon>Bacillota</taxon>
        <taxon>Clostridia</taxon>
        <taxon>Eubacteriales</taxon>
        <taxon>Clostridiaceae</taxon>
        <taxon>Clostridium</taxon>
    </lineage>
</organism>
<gene>
    <name evidence="1" type="ORF">NPD8_3988</name>
</gene>
<accession>A0A1L7JNU7</accession>
<protein>
    <submittedName>
        <fullName evidence="1">Uncharacterized protein</fullName>
    </submittedName>
</protein>
<keyword evidence="1" id="KW-0614">Plasmid</keyword>